<protein>
    <submittedName>
        <fullName evidence="2">Uncharacterized protein</fullName>
    </submittedName>
</protein>
<dbReference type="Proteomes" id="UP000634136">
    <property type="component" value="Unassembled WGS sequence"/>
</dbReference>
<comment type="caution">
    <text evidence="2">The sequence shown here is derived from an EMBL/GenBank/DDBJ whole genome shotgun (WGS) entry which is preliminary data.</text>
</comment>
<evidence type="ECO:0000313" key="3">
    <source>
        <dbReference type="Proteomes" id="UP000634136"/>
    </source>
</evidence>
<name>A0A835CCH6_9FABA</name>
<dbReference type="EMBL" id="JAAIUW010000004">
    <property type="protein sequence ID" value="KAF7836656.1"/>
    <property type="molecule type" value="Genomic_DNA"/>
</dbReference>
<accession>A0A835CCH6</accession>
<sequence length="71" mass="7214">MSDDACHKKKAMKDDQAIPFMPGQHPKSGPFGGGGGNHSLLRGAREELASGGHVASRGVLEEGNGARGSTG</sequence>
<keyword evidence="3" id="KW-1185">Reference proteome</keyword>
<gene>
    <name evidence="2" type="ORF">G2W53_011515</name>
</gene>
<feature type="compositionally biased region" description="Basic and acidic residues" evidence="1">
    <location>
        <begin position="1"/>
        <end position="16"/>
    </location>
</feature>
<organism evidence="2 3">
    <name type="scientific">Senna tora</name>
    <dbReference type="NCBI Taxonomy" id="362788"/>
    <lineage>
        <taxon>Eukaryota</taxon>
        <taxon>Viridiplantae</taxon>
        <taxon>Streptophyta</taxon>
        <taxon>Embryophyta</taxon>
        <taxon>Tracheophyta</taxon>
        <taxon>Spermatophyta</taxon>
        <taxon>Magnoliopsida</taxon>
        <taxon>eudicotyledons</taxon>
        <taxon>Gunneridae</taxon>
        <taxon>Pentapetalae</taxon>
        <taxon>rosids</taxon>
        <taxon>fabids</taxon>
        <taxon>Fabales</taxon>
        <taxon>Fabaceae</taxon>
        <taxon>Caesalpinioideae</taxon>
        <taxon>Cassia clade</taxon>
        <taxon>Senna</taxon>
    </lineage>
</organism>
<dbReference type="AlphaFoldDB" id="A0A835CCH6"/>
<evidence type="ECO:0000313" key="2">
    <source>
        <dbReference type="EMBL" id="KAF7836656.1"/>
    </source>
</evidence>
<reference evidence="2" key="1">
    <citation type="submission" date="2020-09" db="EMBL/GenBank/DDBJ databases">
        <title>Genome-Enabled Discovery of Anthraquinone Biosynthesis in Senna tora.</title>
        <authorList>
            <person name="Kang S.-H."/>
            <person name="Pandey R.P."/>
            <person name="Lee C.-M."/>
            <person name="Sim J.-S."/>
            <person name="Jeong J.-T."/>
            <person name="Choi B.-S."/>
            <person name="Jung M."/>
            <person name="Ginzburg D."/>
            <person name="Zhao K."/>
            <person name="Won S.Y."/>
            <person name="Oh T.-J."/>
            <person name="Yu Y."/>
            <person name="Kim N.-H."/>
            <person name="Lee O.R."/>
            <person name="Lee T.-H."/>
            <person name="Bashyal P."/>
            <person name="Kim T.-S."/>
            <person name="Lee W.-H."/>
            <person name="Kawkins C."/>
            <person name="Kim C.-K."/>
            <person name="Kim J.S."/>
            <person name="Ahn B.O."/>
            <person name="Rhee S.Y."/>
            <person name="Sohng J.K."/>
        </authorList>
    </citation>
    <scope>NUCLEOTIDE SEQUENCE</scope>
    <source>
        <tissue evidence="2">Leaf</tissue>
    </source>
</reference>
<evidence type="ECO:0000256" key="1">
    <source>
        <dbReference type="SAM" id="MobiDB-lite"/>
    </source>
</evidence>
<feature type="region of interest" description="Disordered" evidence="1">
    <location>
        <begin position="1"/>
        <end position="71"/>
    </location>
</feature>
<proteinExistence type="predicted"/>